<dbReference type="InterPro" id="IPR043899">
    <property type="entry name" value="DUF5789"/>
</dbReference>
<dbReference type="Proteomes" id="UP000053157">
    <property type="component" value="Unassembled WGS sequence"/>
</dbReference>
<dbReference type="Pfam" id="PF19102">
    <property type="entry name" value="DUF5789"/>
    <property type="match status" value="1"/>
</dbReference>
<organism evidence="1 2">
    <name type="scientific">Haloferax profundi</name>
    <dbReference type="NCBI Taxonomy" id="1544718"/>
    <lineage>
        <taxon>Archaea</taxon>
        <taxon>Methanobacteriati</taxon>
        <taxon>Methanobacteriota</taxon>
        <taxon>Stenosarchaea group</taxon>
        <taxon>Halobacteria</taxon>
        <taxon>Halobacteriales</taxon>
        <taxon>Haloferacaceae</taxon>
        <taxon>Haloferax</taxon>
    </lineage>
</organism>
<sequence>MEFQELSAFLDDELAYPVDIDGVVERIGDVEVDAPDVENSETIETILTPLGTATFDSANDLYTTIIGNVSDDYIGRKFYDDRGGDPAESWTTLPDRAQSF</sequence>
<dbReference type="AlphaFoldDB" id="A0A0W1SPS7"/>
<dbReference type="RefSeq" id="WP_058571794.1">
    <property type="nucleotide sequence ID" value="NZ_LOPV01000139.1"/>
</dbReference>
<dbReference type="OrthoDB" id="317850at2157"/>
<evidence type="ECO:0000313" key="1">
    <source>
        <dbReference type="EMBL" id="KTG28358.1"/>
    </source>
</evidence>
<keyword evidence="2" id="KW-1185">Reference proteome</keyword>
<gene>
    <name evidence="1" type="ORF">AUR66_12060</name>
</gene>
<protein>
    <submittedName>
        <fullName evidence="1">Uncharacterized protein</fullName>
    </submittedName>
</protein>
<evidence type="ECO:0000313" key="2">
    <source>
        <dbReference type="Proteomes" id="UP000053157"/>
    </source>
</evidence>
<accession>A0A0W1SPS7</accession>
<dbReference type="EMBL" id="LOPV01000139">
    <property type="protein sequence ID" value="KTG28358.1"/>
    <property type="molecule type" value="Genomic_DNA"/>
</dbReference>
<reference evidence="1 2" key="1">
    <citation type="submission" date="2015-12" db="EMBL/GenBank/DDBJ databases">
        <title>Haloferax profundi sp. nov. isolated from the Discovery deep brine-seawater interface in the Red Sea.</title>
        <authorList>
            <person name="Zhang G."/>
            <person name="Stingl U."/>
            <person name="Rashid M."/>
        </authorList>
    </citation>
    <scope>NUCLEOTIDE SEQUENCE [LARGE SCALE GENOMIC DNA]</scope>
    <source>
        <strain evidence="1 2">SB29</strain>
    </source>
</reference>
<name>A0A0W1SPS7_9EURY</name>
<proteinExistence type="predicted"/>
<comment type="caution">
    <text evidence="1">The sequence shown here is derived from an EMBL/GenBank/DDBJ whole genome shotgun (WGS) entry which is preliminary data.</text>
</comment>